<comment type="caution">
    <text evidence="2">The sequence shown here is derived from an EMBL/GenBank/DDBJ whole genome shotgun (WGS) entry which is preliminary data.</text>
</comment>
<evidence type="ECO:0000313" key="3">
    <source>
        <dbReference type="Proteomes" id="UP000187074"/>
    </source>
</evidence>
<organism evidence="2 3">
    <name type="scientific">Paenibacillus lautus</name>
    <name type="common">Bacillus lautus</name>
    <dbReference type="NCBI Taxonomy" id="1401"/>
    <lineage>
        <taxon>Bacteria</taxon>
        <taxon>Bacillati</taxon>
        <taxon>Bacillota</taxon>
        <taxon>Bacilli</taxon>
        <taxon>Bacillales</taxon>
        <taxon>Paenibacillaceae</taxon>
        <taxon>Paenibacillus</taxon>
    </lineage>
</organism>
<keyword evidence="1" id="KW-0732">Signal</keyword>
<proteinExistence type="predicted"/>
<evidence type="ECO:0000313" key="2">
    <source>
        <dbReference type="EMBL" id="OME92228.1"/>
    </source>
</evidence>
<name>A0A1R1B104_PAELA</name>
<dbReference type="OrthoDB" id="2444319at2"/>
<reference evidence="2 3" key="1">
    <citation type="submission" date="2016-11" db="EMBL/GenBank/DDBJ databases">
        <title>Paenibacillus species isolates.</title>
        <authorList>
            <person name="Beno S.M."/>
        </authorList>
    </citation>
    <scope>NUCLEOTIDE SEQUENCE [LARGE SCALE GENOMIC DNA]</scope>
    <source>
        <strain evidence="2 3">FSL F4-0100</strain>
    </source>
</reference>
<gene>
    <name evidence="2" type="ORF">BK123_16605</name>
</gene>
<feature type="signal peptide" evidence="1">
    <location>
        <begin position="1"/>
        <end position="28"/>
    </location>
</feature>
<dbReference type="EMBL" id="MRTF01000005">
    <property type="protein sequence ID" value="OME92228.1"/>
    <property type="molecule type" value="Genomic_DNA"/>
</dbReference>
<dbReference type="RefSeq" id="WP_076323482.1">
    <property type="nucleotide sequence ID" value="NZ_MRTF01000005.1"/>
</dbReference>
<dbReference type="Proteomes" id="UP000187074">
    <property type="component" value="Unassembled WGS sequence"/>
</dbReference>
<protein>
    <submittedName>
        <fullName evidence="2">Uncharacterized protein</fullName>
    </submittedName>
</protein>
<feature type="chain" id="PRO_5012909741" evidence="1">
    <location>
        <begin position="29"/>
        <end position="144"/>
    </location>
</feature>
<dbReference type="STRING" id="1401.BK123_16605"/>
<evidence type="ECO:0000256" key="1">
    <source>
        <dbReference type="SAM" id="SignalP"/>
    </source>
</evidence>
<dbReference type="AlphaFoldDB" id="A0A1R1B104"/>
<sequence>MKKASVVVMALVLGLLLVAGVSPGNVNANECDLALWIHPNCTVAESRKTIYTVDNAELRVGYYRTVYYAWGRFTTSEPGATVWLDIDTNGDGHWDEHSKIDNDGYTWAHVTNASAPRVEAMRISIRHANNTWSFGPWWSQDGGW</sequence>
<accession>A0A1R1B104</accession>